<dbReference type="AlphaFoldDB" id="A0A1W0XCU9"/>
<feature type="chain" id="PRO_5013275089" evidence="1">
    <location>
        <begin position="26"/>
        <end position="97"/>
    </location>
</feature>
<name>A0A1W0XCU9_HYPEX</name>
<evidence type="ECO:0000313" key="2">
    <source>
        <dbReference type="EMBL" id="OQV25280.1"/>
    </source>
</evidence>
<proteinExistence type="predicted"/>
<protein>
    <submittedName>
        <fullName evidence="2">Uncharacterized protein</fullName>
    </submittedName>
</protein>
<reference evidence="3" key="1">
    <citation type="submission" date="2017-01" db="EMBL/GenBank/DDBJ databases">
        <title>Comparative genomics of anhydrobiosis in the tardigrade Hypsibius dujardini.</title>
        <authorList>
            <person name="Yoshida Y."/>
            <person name="Koutsovoulos G."/>
            <person name="Laetsch D."/>
            <person name="Stevens L."/>
            <person name="Kumar S."/>
            <person name="Horikawa D."/>
            <person name="Ishino K."/>
            <person name="Komine S."/>
            <person name="Tomita M."/>
            <person name="Blaxter M."/>
            <person name="Arakawa K."/>
        </authorList>
    </citation>
    <scope>NUCLEOTIDE SEQUENCE [LARGE SCALE GENOMIC DNA]</scope>
    <source>
        <strain evidence="3">Z151</strain>
    </source>
</reference>
<comment type="caution">
    <text evidence="2">The sequence shown here is derived from an EMBL/GenBank/DDBJ whole genome shotgun (WGS) entry which is preliminary data.</text>
</comment>
<evidence type="ECO:0000256" key="1">
    <source>
        <dbReference type="SAM" id="SignalP"/>
    </source>
</evidence>
<organism evidence="2 3">
    <name type="scientific">Hypsibius exemplaris</name>
    <name type="common">Freshwater tardigrade</name>
    <dbReference type="NCBI Taxonomy" id="2072580"/>
    <lineage>
        <taxon>Eukaryota</taxon>
        <taxon>Metazoa</taxon>
        <taxon>Ecdysozoa</taxon>
        <taxon>Tardigrada</taxon>
        <taxon>Eutardigrada</taxon>
        <taxon>Parachela</taxon>
        <taxon>Hypsibioidea</taxon>
        <taxon>Hypsibiidae</taxon>
        <taxon>Hypsibius</taxon>
    </lineage>
</organism>
<dbReference type="Proteomes" id="UP000192578">
    <property type="component" value="Unassembled WGS sequence"/>
</dbReference>
<feature type="signal peptide" evidence="1">
    <location>
        <begin position="1"/>
        <end position="25"/>
    </location>
</feature>
<keyword evidence="3" id="KW-1185">Reference proteome</keyword>
<accession>A0A1W0XCU9</accession>
<gene>
    <name evidence="2" type="ORF">BV898_00964</name>
</gene>
<evidence type="ECO:0000313" key="3">
    <source>
        <dbReference type="Proteomes" id="UP000192578"/>
    </source>
</evidence>
<dbReference type="EMBL" id="MTYJ01000003">
    <property type="protein sequence ID" value="OQV25280.1"/>
    <property type="molecule type" value="Genomic_DNA"/>
</dbReference>
<sequence length="97" mass="10428">MAAVQFKVMMTVFPYFFFDLAAAAAAGAPARGGVIGRELEFAAAPPGGDFLLSAGFKIYSSHNKVAIKLCDHTGRQSSNKRISEIKLGIVQQLCHRI</sequence>
<keyword evidence="1" id="KW-0732">Signal</keyword>